<evidence type="ECO:0000256" key="1">
    <source>
        <dbReference type="SAM" id="MobiDB-lite"/>
    </source>
</evidence>
<feature type="region of interest" description="Disordered" evidence="1">
    <location>
        <begin position="53"/>
        <end position="90"/>
    </location>
</feature>
<name>A0A6J4Q6L1_9ACTN</name>
<dbReference type="NCBIfam" id="TIGR02605">
    <property type="entry name" value="CxxC_CxxC_SSSS"/>
    <property type="match status" value="1"/>
</dbReference>
<feature type="domain" description="Putative regulatory protein FmdB zinc ribbon" evidence="2">
    <location>
        <begin position="1"/>
        <end position="41"/>
    </location>
</feature>
<dbReference type="InterPro" id="IPR013429">
    <property type="entry name" value="Regulatory_FmdB_Zinc_ribbon"/>
</dbReference>
<feature type="compositionally biased region" description="Basic and acidic residues" evidence="1">
    <location>
        <begin position="57"/>
        <end position="68"/>
    </location>
</feature>
<protein>
    <recommendedName>
        <fullName evidence="2">Putative regulatory protein FmdB zinc ribbon domain-containing protein</fullName>
    </recommendedName>
</protein>
<reference evidence="3" key="1">
    <citation type="submission" date="2020-02" db="EMBL/GenBank/DDBJ databases">
        <authorList>
            <person name="Meier V. D."/>
        </authorList>
    </citation>
    <scope>NUCLEOTIDE SEQUENCE</scope>
    <source>
        <strain evidence="3">AVDCRST_MAG78</strain>
    </source>
</reference>
<evidence type="ECO:0000259" key="2">
    <source>
        <dbReference type="SMART" id="SM00834"/>
    </source>
</evidence>
<dbReference type="EMBL" id="CADCVB010000136">
    <property type="protein sequence ID" value="CAA9435963.1"/>
    <property type="molecule type" value="Genomic_DNA"/>
</dbReference>
<proteinExistence type="predicted"/>
<dbReference type="SMART" id="SM00834">
    <property type="entry name" value="CxxC_CXXC_SSSS"/>
    <property type="match status" value="1"/>
</dbReference>
<evidence type="ECO:0000313" key="3">
    <source>
        <dbReference type="EMBL" id="CAA9435963.1"/>
    </source>
</evidence>
<sequence>MPIYEFLCEDCGPFEQRRSFAEVGGPMRCPSCGEEARRVYSMPATKNVPAALSSAMHRAEKSAHEPEVARQPVGGEKYRPSHGGHHGHNH</sequence>
<gene>
    <name evidence="3" type="ORF">AVDCRST_MAG78-2035</name>
</gene>
<dbReference type="AlphaFoldDB" id="A0A6J4Q6L1"/>
<feature type="compositionally biased region" description="Basic residues" evidence="1">
    <location>
        <begin position="80"/>
        <end position="90"/>
    </location>
</feature>
<dbReference type="Pfam" id="PF09723">
    <property type="entry name" value="Zn_ribbon_8"/>
    <property type="match status" value="1"/>
</dbReference>
<accession>A0A6J4Q6L1</accession>
<organism evidence="3">
    <name type="scientific">uncultured Rubrobacteraceae bacterium</name>
    <dbReference type="NCBI Taxonomy" id="349277"/>
    <lineage>
        <taxon>Bacteria</taxon>
        <taxon>Bacillati</taxon>
        <taxon>Actinomycetota</taxon>
        <taxon>Rubrobacteria</taxon>
        <taxon>Rubrobacterales</taxon>
        <taxon>Rubrobacteraceae</taxon>
        <taxon>environmental samples</taxon>
    </lineage>
</organism>